<evidence type="ECO:0000313" key="4">
    <source>
        <dbReference type="WBParaSite" id="GPUH_0002508401-mRNA-1"/>
    </source>
</evidence>
<reference evidence="4" key="1">
    <citation type="submission" date="2016-06" db="UniProtKB">
        <authorList>
            <consortium name="WormBaseParasite"/>
        </authorList>
    </citation>
    <scope>IDENTIFICATION</scope>
</reference>
<sequence>MLILPTLFSLFAFVSVLLLVYRMWTMERPRMAKAQAAAFILYDQVIVHSCINQYFIVPLALQVSASSVMLQVVVT</sequence>
<dbReference type="AlphaFoldDB" id="A0A183EVR3"/>
<evidence type="ECO:0000256" key="1">
    <source>
        <dbReference type="SAM" id="Phobius"/>
    </source>
</evidence>
<feature type="transmembrane region" description="Helical" evidence="1">
    <location>
        <begin position="6"/>
        <end position="24"/>
    </location>
</feature>
<gene>
    <name evidence="2" type="ORF">GPUH_LOCUS25054</name>
</gene>
<proteinExistence type="predicted"/>
<keyword evidence="3" id="KW-1185">Reference proteome</keyword>
<keyword evidence="1" id="KW-0472">Membrane</keyword>
<evidence type="ECO:0000313" key="3">
    <source>
        <dbReference type="Proteomes" id="UP000271098"/>
    </source>
</evidence>
<organism evidence="4">
    <name type="scientific">Gongylonema pulchrum</name>
    <dbReference type="NCBI Taxonomy" id="637853"/>
    <lineage>
        <taxon>Eukaryota</taxon>
        <taxon>Metazoa</taxon>
        <taxon>Ecdysozoa</taxon>
        <taxon>Nematoda</taxon>
        <taxon>Chromadorea</taxon>
        <taxon>Rhabditida</taxon>
        <taxon>Spirurina</taxon>
        <taxon>Spiruromorpha</taxon>
        <taxon>Spiruroidea</taxon>
        <taxon>Gongylonematidae</taxon>
        <taxon>Gongylonema</taxon>
    </lineage>
</organism>
<keyword evidence="1" id="KW-1133">Transmembrane helix</keyword>
<dbReference type="EMBL" id="UYRT01103550">
    <property type="protein sequence ID" value="VDN43692.1"/>
    <property type="molecule type" value="Genomic_DNA"/>
</dbReference>
<accession>A0A183EVR3</accession>
<keyword evidence="1" id="KW-0812">Transmembrane</keyword>
<protein>
    <submittedName>
        <fullName evidence="4">Serpentine receptor class gamma</fullName>
    </submittedName>
</protein>
<reference evidence="2 3" key="2">
    <citation type="submission" date="2018-11" db="EMBL/GenBank/DDBJ databases">
        <authorList>
            <consortium name="Pathogen Informatics"/>
        </authorList>
    </citation>
    <scope>NUCLEOTIDE SEQUENCE [LARGE SCALE GENOMIC DNA]</scope>
</reference>
<dbReference type="WBParaSite" id="GPUH_0002508401-mRNA-1">
    <property type="protein sequence ID" value="GPUH_0002508401-mRNA-1"/>
    <property type="gene ID" value="GPUH_0002508401"/>
</dbReference>
<dbReference type="Proteomes" id="UP000271098">
    <property type="component" value="Unassembled WGS sequence"/>
</dbReference>
<evidence type="ECO:0000313" key="2">
    <source>
        <dbReference type="EMBL" id="VDN43692.1"/>
    </source>
</evidence>
<name>A0A183EVR3_9BILA</name>